<evidence type="ECO:0000313" key="2">
    <source>
        <dbReference type="EMBL" id="WIA09111.1"/>
    </source>
</evidence>
<accession>A0ABY8TLC4</accession>
<name>A0ABY8TLC4_TETOB</name>
<keyword evidence="3" id="KW-1185">Reference proteome</keyword>
<evidence type="ECO:0000256" key="1">
    <source>
        <dbReference type="SAM" id="MobiDB-lite"/>
    </source>
</evidence>
<feature type="region of interest" description="Disordered" evidence="1">
    <location>
        <begin position="1"/>
        <end position="73"/>
    </location>
</feature>
<protein>
    <submittedName>
        <fullName evidence="2">Uncharacterized protein</fullName>
    </submittedName>
</protein>
<reference evidence="2 3" key="1">
    <citation type="submission" date="2023-05" db="EMBL/GenBank/DDBJ databases">
        <title>A 100% complete, gapless, phased diploid assembly of the Scenedesmus obliquus UTEX 3031 genome.</title>
        <authorList>
            <person name="Biondi T.C."/>
            <person name="Hanschen E.R."/>
            <person name="Kwon T."/>
            <person name="Eng W."/>
            <person name="Kruse C.P.S."/>
            <person name="Koehler S.I."/>
            <person name="Kunde Y."/>
            <person name="Gleasner C.D."/>
            <person name="You Mak K.T."/>
            <person name="Polle J."/>
            <person name="Hovde B.T."/>
            <person name="Starkenburg S.R."/>
        </authorList>
    </citation>
    <scope>NUCLEOTIDE SEQUENCE [LARGE SCALE GENOMIC DNA]</scope>
    <source>
        <strain evidence="2 3">DOE0152z</strain>
    </source>
</reference>
<proteinExistence type="predicted"/>
<sequence length="167" mass="17373">MDELMRNPTQQPAAPKKHILRKGAGAVMRAPTVAAAPSSRQVLKPPSSAPASAAGAQAGQDRHDLERQRREWSEGLKQYIARQRETLKSAPDGKGSDQADALSWQELKLAAEAGFEELLRHQEAAAAAGTASLRCPGMSRAKGGGAVPAAAVAVAAAVVGPAQLRLV</sequence>
<feature type="compositionally biased region" description="Basic and acidic residues" evidence="1">
    <location>
        <begin position="60"/>
        <end position="73"/>
    </location>
</feature>
<evidence type="ECO:0000313" key="3">
    <source>
        <dbReference type="Proteomes" id="UP001244341"/>
    </source>
</evidence>
<feature type="compositionally biased region" description="Low complexity" evidence="1">
    <location>
        <begin position="45"/>
        <end position="59"/>
    </location>
</feature>
<organism evidence="2 3">
    <name type="scientific">Tetradesmus obliquus</name>
    <name type="common">Green alga</name>
    <name type="synonym">Acutodesmus obliquus</name>
    <dbReference type="NCBI Taxonomy" id="3088"/>
    <lineage>
        <taxon>Eukaryota</taxon>
        <taxon>Viridiplantae</taxon>
        <taxon>Chlorophyta</taxon>
        <taxon>core chlorophytes</taxon>
        <taxon>Chlorophyceae</taxon>
        <taxon>CS clade</taxon>
        <taxon>Sphaeropleales</taxon>
        <taxon>Scenedesmaceae</taxon>
        <taxon>Tetradesmus</taxon>
    </lineage>
</organism>
<dbReference type="EMBL" id="CP126208">
    <property type="protein sequence ID" value="WIA09111.1"/>
    <property type="molecule type" value="Genomic_DNA"/>
</dbReference>
<dbReference type="Proteomes" id="UP001244341">
    <property type="component" value="Chromosome 1b"/>
</dbReference>
<gene>
    <name evidence="2" type="ORF">OEZ85_008523</name>
</gene>